<comment type="caution">
    <text evidence="3">The sequence shown here is derived from an EMBL/GenBank/DDBJ whole genome shotgun (WGS) entry which is preliminary data.</text>
</comment>
<gene>
    <name evidence="3" type="ORF">CSSPJE1EN1_LOCUS25202</name>
</gene>
<organism evidence="3 4">
    <name type="scientific">Sphagnum jensenii</name>
    <dbReference type="NCBI Taxonomy" id="128206"/>
    <lineage>
        <taxon>Eukaryota</taxon>
        <taxon>Viridiplantae</taxon>
        <taxon>Streptophyta</taxon>
        <taxon>Embryophyta</taxon>
        <taxon>Bryophyta</taxon>
        <taxon>Sphagnophytina</taxon>
        <taxon>Sphagnopsida</taxon>
        <taxon>Sphagnales</taxon>
        <taxon>Sphagnaceae</taxon>
        <taxon>Sphagnum</taxon>
    </lineage>
</organism>
<dbReference type="PANTHER" id="PTHR43013:SF1">
    <property type="entry name" value="GLUTAMYL-TRNA REDUCTASE"/>
    <property type="match status" value="1"/>
</dbReference>
<proteinExistence type="predicted"/>
<protein>
    <recommendedName>
        <fullName evidence="5">Glutamyl-tRNA reductase</fullName>
    </recommendedName>
</protein>
<dbReference type="EMBL" id="CAXAQS010000054">
    <property type="protein sequence ID" value="CAK9249824.1"/>
    <property type="molecule type" value="Genomic_DNA"/>
</dbReference>
<feature type="domain" description="Quinate/shikimate 5-dehydrogenase/glutamyl-tRNA reductase" evidence="1">
    <location>
        <begin position="155"/>
        <end position="200"/>
    </location>
</feature>
<feature type="domain" description="Glutamyl-tRNA reductase N-terminal" evidence="2">
    <location>
        <begin position="54"/>
        <end position="127"/>
    </location>
</feature>
<dbReference type="InterPro" id="IPR015895">
    <property type="entry name" value="4pyrrol_synth_GluRdtase_N"/>
</dbReference>
<evidence type="ECO:0008006" key="5">
    <source>
        <dbReference type="Google" id="ProtNLM"/>
    </source>
</evidence>
<reference evidence="3" key="1">
    <citation type="submission" date="2024-02" db="EMBL/GenBank/DDBJ databases">
        <authorList>
            <consortium name="ELIXIR-Norway"/>
            <consortium name="Elixir Norway"/>
        </authorList>
    </citation>
    <scope>NUCLEOTIDE SEQUENCE</scope>
</reference>
<dbReference type="InterPro" id="IPR036343">
    <property type="entry name" value="GluRdtase_N_sf"/>
</dbReference>
<dbReference type="SUPFAM" id="SSF69742">
    <property type="entry name" value="Glutamyl tRNA-reductase catalytic, N-terminal domain"/>
    <property type="match status" value="1"/>
</dbReference>
<dbReference type="Gene3D" id="3.40.50.720">
    <property type="entry name" value="NAD(P)-binding Rossmann-like Domain"/>
    <property type="match status" value="1"/>
</dbReference>
<evidence type="ECO:0000313" key="4">
    <source>
        <dbReference type="Proteomes" id="UP001497444"/>
    </source>
</evidence>
<dbReference type="InterPro" id="IPR036291">
    <property type="entry name" value="NAD(P)-bd_dom_sf"/>
</dbReference>
<evidence type="ECO:0000259" key="1">
    <source>
        <dbReference type="Pfam" id="PF01488"/>
    </source>
</evidence>
<dbReference type="Proteomes" id="UP001497444">
    <property type="component" value="Unassembled WGS sequence"/>
</dbReference>
<keyword evidence="4" id="KW-1185">Reference proteome</keyword>
<dbReference type="SUPFAM" id="SSF51735">
    <property type="entry name" value="NAD(P)-binding Rossmann-fold domains"/>
    <property type="match status" value="1"/>
</dbReference>
<sequence length="237" mass="26530">MGLESLRVIHFSKAEGSLRPDFGSIPEFLEHSFYLNSCQRMLWVDFNSEKLEDPGFQTFFGGDAYGFLLKVAAGLESQVAGETDIFGQIKETWKKFQSSHLSDSSSHVLLSQVFQKLFEDTKEIRTHYMQNLGGSSYGSLLRKLLREKGPFDGATLLIGAGQLAESVAPYLLEQKLYVSNRTPEKAFDLVSLIKKQNPQADIHSVSCFNEEMEILNQVARVIVAVPVEIPPTGFDEN</sequence>
<dbReference type="InterPro" id="IPR006151">
    <property type="entry name" value="Shikm_DH/Glu-tRNA_Rdtase"/>
</dbReference>
<dbReference type="PANTHER" id="PTHR43013">
    <property type="entry name" value="GLUTAMYL-TRNA REDUCTASE"/>
    <property type="match status" value="1"/>
</dbReference>
<name>A0ABP0V5Z9_9BRYO</name>
<dbReference type="Pfam" id="PF05201">
    <property type="entry name" value="GlutR_N"/>
    <property type="match status" value="1"/>
</dbReference>
<evidence type="ECO:0000313" key="3">
    <source>
        <dbReference type="EMBL" id="CAK9249824.1"/>
    </source>
</evidence>
<dbReference type="Pfam" id="PF01488">
    <property type="entry name" value="Shikimate_DH"/>
    <property type="match status" value="1"/>
</dbReference>
<dbReference type="Gene3D" id="3.30.460.30">
    <property type="entry name" value="Glutamyl-tRNA reductase, N-terminal domain"/>
    <property type="match status" value="1"/>
</dbReference>
<accession>A0ABP0V5Z9</accession>
<evidence type="ECO:0000259" key="2">
    <source>
        <dbReference type="Pfam" id="PF05201"/>
    </source>
</evidence>